<protein>
    <submittedName>
        <fullName evidence="2">Hydrophobic surface binding protein</fullName>
    </submittedName>
</protein>
<organism evidence="2 3">
    <name type="scientific">Metarhizium guizhouense (strain ARSEF 977)</name>
    <dbReference type="NCBI Taxonomy" id="1276136"/>
    <lineage>
        <taxon>Eukaryota</taxon>
        <taxon>Fungi</taxon>
        <taxon>Dikarya</taxon>
        <taxon>Ascomycota</taxon>
        <taxon>Pezizomycotina</taxon>
        <taxon>Sordariomycetes</taxon>
        <taxon>Hypocreomycetidae</taxon>
        <taxon>Hypocreales</taxon>
        <taxon>Clavicipitaceae</taxon>
        <taxon>Metarhizium</taxon>
    </lineage>
</organism>
<reference evidence="2 3" key="1">
    <citation type="journal article" date="2014" name="Proc. Natl. Acad. Sci. U.S.A.">
        <title>Trajectory and genomic determinants of fungal-pathogen speciation and host adaptation.</title>
        <authorList>
            <person name="Hu X."/>
            <person name="Xiao G."/>
            <person name="Zheng P."/>
            <person name="Shang Y."/>
            <person name="Su Y."/>
            <person name="Zhang X."/>
            <person name="Liu X."/>
            <person name="Zhan S."/>
            <person name="St Leger R.J."/>
            <person name="Wang C."/>
        </authorList>
    </citation>
    <scope>NUCLEOTIDE SEQUENCE [LARGE SCALE GENOMIC DNA]</scope>
    <source>
        <strain evidence="2 3">ARSEF 977</strain>
    </source>
</reference>
<dbReference type="Pfam" id="PF12296">
    <property type="entry name" value="HsbA"/>
    <property type="match status" value="1"/>
</dbReference>
<name>A0A0B4I2M6_METGA</name>
<evidence type="ECO:0000313" key="2">
    <source>
        <dbReference type="EMBL" id="KID86769.1"/>
    </source>
</evidence>
<dbReference type="Gene3D" id="1.20.1280.140">
    <property type="match status" value="1"/>
</dbReference>
<accession>A0A0B4I2M6</accession>
<proteinExistence type="predicted"/>
<dbReference type="InterPro" id="IPR021054">
    <property type="entry name" value="Cell_wall_mannoprotein_1"/>
</dbReference>
<dbReference type="OrthoDB" id="3485059at2759"/>
<dbReference type="PANTHER" id="PTHR38123">
    <property type="entry name" value="CELL WALL SERINE-THREONINE-RICH GALACTOMANNOPROTEIN MP1 (AFU_ORTHOLOGUE AFUA_4G03240)"/>
    <property type="match status" value="1"/>
</dbReference>
<comment type="caution">
    <text evidence="2">The sequence shown here is derived from an EMBL/GenBank/DDBJ whole genome shotgun (WGS) entry which is preliminary data.</text>
</comment>
<sequence>MLSIKNLLFLAVAATGSVIKRDAAQVKQDLQTINDDTNGVTAAVNNYNGGLANALPIVTAQQKLSGDLKTATDNAKNTGTVNEADADEIIAYITNTLQPNIETSLSNLKAKKPQFDADGLTSTVKSSLQSLHTDTSNYGNALIAGTPPSKVAEAQAIQNKIDAGFVDAIAAFS</sequence>
<gene>
    <name evidence="2" type="ORF">MGU_06241</name>
</gene>
<keyword evidence="3" id="KW-1185">Reference proteome</keyword>
<dbReference type="EMBL" id="AZNH01000020">
    <property type="protein sequence ID" value="KID86769.1"/>
    <property type="molecule type" value="Genomic_DNA"/>
</dbReference>
<dbReference type="HOGENOM" id="CLU_099165_0_0_1"/>
<keyword evidence="1" id="KW-0732">Signal</keyword>
<dbReference type="AlphaFoldDB" id="A0A0B4I2M6"/>
<dbReference type="Proteomes" id="UP000031192">
    <property type="component" value="Unassembled WGS sequence"/>
</dbReference>
<evidence type="ECO:0000313" key="3">
    <source>
        <dbReference type="Proteomes" id="UP000031192"/>
    </source>
</evidence>
<dbReference type="PANTHER" id="PTHR38123:SF1">
    <property type="entry name" value="HYDROPHOBIC SURFACE BINDING PROTEIN"/>
    <property type="match status" value="1"/>
</dbReference>
<dbReference type="GO" id="GO:0005576">
    <property type="term" value="C:extracellular region"/>
    <property type="evidence" value="ECO:0007669"/>
    <property type="project" value="TreeGrafter"/>
</dbReference>
<feature type="signal peptide" evidence="1">
    <location>
        <begin position="1"/>
        <end position="16"/>
    </location>
</feature>
<feature type="chain" id="PRO_5002104636" evidence="1">
    <location>
        <begin position="17"/>
        <end position="173"/>
    </location>
</feature>
<evidence type="ECO:0000256" key="1">
    <source>
        <dbReference type="SAM" id="SignalP"/>
    </source>
</evidence>